<name>A0A5B7IDW2_PORTR</name>
<feature type="region of interest" description="Disordered" evidence="1">
    <location>
        <begin position="127"/>
        <end position="150"/>
    </location>
</feature>
<accession>A0A5B7IDW2</accession>
<evidence type="ECO:0000256" key="1">
    <source>
        <dbReference type="SAM" id="MobiDB-lite"/>
    </source>
</evidence>
<gene>
    <name evidence="2" type="ORF">E2C01_076707</name>
</gene>
<evidence type="ECO:0000313" key="2">
    <source>
        <dbReference type="EMBL" id="MPC82062.1"/>
    </source>
</evidence>
<dbReference type="AlphaFoldDB" id="A0A5B7IDW2"/>
<protein>
    <submittedName>
        <fullName evidence="2">Uncharacterized protein</fullName>
    </submittedName>
</protein>
<comment type="caution">
    <text evidence="2">The sequence shown here is derived from an EMBL/GenBank/DDBJ whole genome shotgun (WGS) entry which is preliminary data.</text>
</comment>
<evidence type="ECO:0000313" key="3">
    <source>
        <dbReference type="Proteomes" id="UP000324222"/>
    </source>
</evidence>
<feature type="region of interest" description="Disordered" evidence="1">
    <location>
        <begin position="99"/>
        <end position="118"/>
    </location>
</feature>
<dbReference type="EMBL" id="VSRR010058772">
    <property type="protein sequence ID" value="MPC82062.1"/>
    <property type="molecule type" value="Genomic_DNA"/>
</dbReference>
<dbReference type="Proteomes" id="UP000324222">
    <property type="component" value="Unassembled WGS sequence"/>
</dbReference>
<reference evidence="2 3" key="1">
    <citation type="submission" date="2019-05" db="EMBL/GenBank/DDBJ databases">
        <title>Another draft genome of Portunus trituberculatus and its Hox gene families provides insights of decapod evolution.</title>
        <authorList>
            <person name="Jeong J.-H."/>
            <person name="Song I."/>
            <person name="Kim S."/>
            <person name="Choi T."/>
            <person name="Kim D."/>
            <person name="Ryu S."/>
            <person name="Kim W."/>
        </authorList>
    </citation>
    <scope>NUCLEOTIDE SEQUENCE [LARGE SCALE GENOMIC DNA]</scope>
    <source>
        <tissue evidence="2">Muscle</tissue>
    </source>
</reference>
<proteinExistence type="predicted"/>
<sequence length="150" mass="16768">MCHNYVGTTSENNVSEFLVSIVSTRRVYNELSFIKQSNSSHANNIDGQQICYCISPFEFSWWCEAVVCAAYLVCVGVSNGRAATNPACSPSLQSLRAQMAESRTPERQVKSGRQQQQRKQCVRLKRTSASILPPEMPSRPRRHSPSVLSI</sequence>
<keyword evidence="3" id="KW-1185">Reference proteome</keyword>
<organism evidence="2 3">
    <name type="scientific">Portunus trituberculatus</name>
    <name type="common">Swimming crab</name>
    <name type="synonym">Neptunus trituberculatus</name>
    <dbReference type="NCBI Taxonomy" id="210409"/>
    <lineage>
        <taxon>Eukaryota</taxon>
        <taxon>Metazoa</taxon>
        <taxon>Ecdysozoa</taxon>
        <taxon>Arthropoda</taxon>
        <taxon>Crustacea</taxon>
        <taxon>Multicrustacea</taxon>
        <taxon>Malacostraca</taxon>
        <taxon>Eumalacostraca</taxon>
        <taxon>Eucarida</taxon>
        <taxon>Decapoda</taxon>
        <taxon>Pleocyemata</taxon>
        <taxon>Brachyura</taxon>
        <taxon>Eubrachyura</taxon>
        <taxon>Portunoidea</taxon>
        <taxon>Portunidae</taxon>
        <taxon>Portuninae</taxon>
        <taxon>Portunus</taxon>
    </lineage>
</organism>